<evidence type="ECO:0000256" key="1">
    <source>
        <dbReference type="SAM" id="MobiDB-lite"/>
    </source>
</evidence>
<dbReference type="AlphaFoldDB" id="A0A8X6THT7"/>
<feature type="compositionally biased region" description="Basic and acidic residues" evidence="1">
    <location>
        <begin position="31"/>
        <end position="46"/>
    </location>
</feature>
<keyword evidence="3" id="KW-1185">Reference proteome</keyword>
<evidence type="ECO:0000313" key="3">
    <source>
        <dbReference type="Proteomes" id="UP000887013"/>
    </source>
</evidence>
<proteinExistence type="predicted"/>
<gene>
    <name evidence="2" type="ORF">NPIL_626581</name>
</gene>
<name>A0A8X6THT7_NEPPI</name>
<dbReference type="EMBL" id="BMAW01057714">
    <property type="protein sequence ID" value="GFT12376.1"/>
    <property type="molecule type" value="Genomic_DNA"/>
</dbReference>
<accession>A0A8X6THT7</accession>
<comment type="caution">
    <text evidence="2">The sequence shown here is derived from an EMBL/GenBank/DDBJ whole genome shotgun (WGS) entry which is preliminary data.</text>
</comment>
<reference evidence="2" key="1">
    <citation type="submission" date="2020-08" db="EMBL/GenBank/DDBJ databases">
        <title>Multicomponent nature underlies the extraordinary mechanical properties of spider dragline silk.</title>
        <authorList>
            <person name="Kono N."/>
            <person name="Nakamura H."/>
            <person name="Mori M."/>
            <person name="Yoshida Y."/>
            <person name="Ohtoshi R."/>
            <person name="Malay A.D."/>
            <person name="Moran D.A.P."/>
            <person name="Tomita M."/>
            <person name="Numata K."/>
            <person name="Arakawa K."/>
        </authorList>
    </citation>
    <scope>NUCLEOTIDE SEQUENCE</scope>
</reference>
<sequence length="98" mass="11141">MYFSSSPLLMNNDLDMNLDQIKDAESAKSIELGDKSGSRSDMHFTIDDSQGSPEIRENLENVIRKYSNPTWNLSIHVKNLETDTAFSPDDPVYTEHCE</sequence>
<dbReference type="Proteomes" id="UP000887013">
    <property type="component" value="Unassembled WGS sequence"/>
</dbReference>
<feature type="region of interest" description="Disordered" evidence="1">
    <location>
        <begin position="31"/>
        <end position="52"/>
    </location>
</feature>
<organism evidence="2 3">
    <name type="scientific">Nephila pilipes</name>
    <name type="common">Giant wood spider</name>
    <name type="synonym">Nephila maculata</name>
    <dbReference type="NCBI Taxonomy" id="299642"/>
    <lineage>
        <taxon>Eukaryota</taxon>
        <taxon>Metazoa</taxon>
        <taxon>Ecdysozoa</taxon>
        <taxon>Arthropoda</taxon>
        <taxon>Chelicerata</taxon>
        <taxon>Arachnida</taxon>
        <taxon>Araneae</taxon>
        <taxon>Araneomorphae</taxon>
        <taxon>Entelegynae</taxon>
        <taxon>Araneoidea</taxon>
        <taxon>Nephilidae</taxon>
        <taxon>Nephila</taxon>
    </lineage>
</organism>
<protein>
    <submittedName>
        <fullName evidence="2">Uncharacterized protein</fullName>
    </submittedName>
</protein>
<evidence type="ECO:0000313" key="2">
    <source>
        <dbReference type="EMBL" id="GFT12376.1"/>
    </source>
</evidence>